<evidence type="ECO:0000313" key="3">
    <source>
        <dbReference type="Proteomes" id="UP000005237"/>
    </source>
</evidence>
<dbReference type="InterPro" id="IPR003125">
    <property type="entry name" value="WSN"/>
</dbReference>
<dbReference type="PANTHER" id="PTHR22956">
    <property type="entry name" value="ANKYRIN REPEAT-CONTAINING PROTEIN F37A4.4-RELATED-RELATED"/>
    <property type="match status" value="1"/>
</dbReference>
<organism evidence="2 3">
    <name type="scientific">Caenorhabditis japonica</name>
    <dbReference type="NCBI Taxonomy" id="281687"/>
    <lineage>
        <taxon>Eukaryota</taxon>
        <taxon>Metazoa</taxon>
        <taxon>Ecdysozoa</taxon>
        <taxon>Nematoda</taxon>
        <taxon>Chromadorea</taxon>
        <taxon>Rhabditida</taxon>
        <taxon>Rhabditina</taxon>
        <taxon>Rhabditomorpha</taxon>
        <taxon>Rhabditoidea</taxon>
        <taxon>Rhabditidae</taxon>
        <taxon>Peloderinae</taxon>
        <taxon>Caenorhabditis</taxon>
    </lineage>
</organism>
<dbReference type="Proteomes" id="UP000005237">
    <property type="component" value="Unassembled WGS sequence"/>
</dbReference>
<feature type="domain" description="Domain of unknown function WSN" evidence="1">
    <location>
        <begin position="16"/>
        <end position="85"/>
    </location>
</feature>
<keyword evidence="3" id="KW-1185">Reference proteome</keyword>
<dbReference type="AlphaFoldDB" id="A0A8R1E1D2"/>
<reference evidence="3" key="1">
    <citation type="submission" date="2010-08" db="EMBL/GenBank/DDBJ databases">
        <authorList>
            <consortium name="Caenorhabditis japonica Sequencing Consortium"/>
            <person name="Wilson R.K."/>
        </authorList>
    </citation>
    <scope>NUCLEOTIDE SEQUENCE [LARGE SCALE GENOMIC DNA]</scope>
    <source>
        <strain evidence="3">DF5081</strain>
    </source>
</reference>
<name>A0A8R1E1D2_CAEJA</name>
<dbReference type="PANTHER" id="PTHR22956:SF26">
    <property type="entry name" value="TYROSINE-PROTEIN PHOSPHATASE DOMAIN-CONTAINING PROTEIN"/>
    <property type="match status" value="1"/>
</dbReference>
<dbReference type="InterPro" id="IPR053345">
    <property type="entry name" value="Ankyrin_repeat-containing"/>
</dbReference>
<dbReference type="SMART" id="SM00453">
    <property type="entry name" value="WSN"/>
    <property type="match status" value="1"/>
</dbReference>
<protein>
    <submittedName>
        <fullName evidence="2">WSN domain-containing protein</fullName>
    </submittedName>
</protein>
<sequence>MFGCTQLNIEGRLDLDGFRNITEQTATIARLMNAIYLQTHLKLEAVTMEDIITEVLDVPSLSLFHKINEQDIRETVSDMNAFDLLTTVPIDERVRIFDEFLFNDNLSELSNTPNLSAYANLQINYSVAFDSSWQAGMDMSFLVGATLLDEKRADINNMKALFKNFMNSTEIMIEDLKNFYKIYENKLHHLKLARSQFERVGSISSSLKALRKVSNETFLKGLVEQLNKLKLYTPILESWVNSSYGERIRHQARFIINLLRKSDKTFDQKFLIGLPNGSRDLAELSQDFQEEWLKNLLHDGKSLDELETLLKPMRKIERQLSSIEKIWHNSARSEYLNCIYKFLKSTQGLNPLKLTNISLTLPNAIAALDNLSQNYTTKYIREFVDEFDIVVNPCLMQFTGWDSELTNFYLKRNDSYFFNGITNINSAYPVNEGNEKQLEYLDNLPYQDYASDLNFTSDAFLSFKQKDRNITDCIPKITDFWKKFHLFSLTFPMAYNSDVKEVTNMLRVIKNIVPFTKNEHFNITGLTEYLLAAKAELSKSKKLDADLQQEMKHVDVNRMLSFSNARDIAFQFAHYHRTLVFYQKPELLQFFHNFRSNGLQLAKKIDHLSHREKLAVGQIWQKMLEGNQTTDELTIIKFLTAVVDAEDSISKNYSRIERSRQSLTSLAKALFNLNEITFPMYNFMMMRESIDALKYTSLGQSEEVSSVERSIAQLEGVYSSLAHEKYQLGKMFDDADKDFESFFTKQPQPPEDW</sequence>
<accession>A0A8R1E1D2</accession>
<evidence type="ECO:0000259" key="1">
    <source>
        <dbReference type="SMART" id="SM00453"/>
    </source>
</evidence>
<dbReference type="Pfam" id="PF02206">
    <property type="entry name" value="WSN"/>
    <property type="match status" value="1"/>
</dbReference>
<reference evidence="2" key="2">
    <citation type="submission" date="2022-06" db="UniProtKB">
        <authorList>
            <consortium name="EnsemblMetazoa"/>
        </authorList>
    </citation>
    <scope>IDENTIFICATION</scope>
    <source>
        <strain evidence="2">DF5081</strain>
    </source>
</reference>
<dbReference type="EnsemblMetazoa" id="CJA16048.1">
    <property type="protein sequence ID" value="CJA16048.1"/>
    <property type="gene ID" value="WBGene00135252"/>
</dbReference>
<evidence type="ECO:0000313" key="2">
    <source>
        <dbReference type="EnsemblMetazoa" id="CJA16048.1"/>
    </source>
</evidence>
<proteinExistence type="predicted"/>